<organism evidence="10 11">
    <name type="scientific">Flectobacillus roseus</name>
    <dbReference type="NCBI Taxonomy" id="502259"/>
    <lineage>
        <taxon>Bacteria</taxon>
        <taxon>Pseudomonadati</taxon>
        <taxon>Bacteroidota</taxon>
        <taxon>Cytophagia</taxon>
        <taxon>Cytophagales</taxon>
        <taxon>Flectobacillaceae</taxon>
        <taxon>Flectobacillus</taxon>
    </lineage>
</organism>
<dbReference type="RefSeq" id="WP_283346326.1">
    <property type="nucleotide sequence ID" value="NZ_JASHIF010000024.1"/>
</dbReference>
<dbReference type="Gene3D" id="2.120.10.30">
    <property type="entry name" value="TolB, C-terminal domain"/>
    <property type="match status" value="2"/>
</dbReference>
<evidence type="ECO:0000256" key="5">
    <source>
        <dbReference type="ARBA" id="ARBA00032596"/>
    </source>
</evidence>
<feature type="chain" id="PRO_5046351521" description="Acyl-peptide hydrolase" evidence="7">
    <location>
        <begin position="20"/>
        <end position="692"/>
    </location>
</feature>
<evidence type="ECO:0000313" key="11">
    <source>
        <dbReference type="Proteomes" id="UP001236507"/>
    </source>
</evidence>
<dbReference type="Pfam" id="PF07676">
    <property type="entry name" value="PD40"/>
    <property type="match status" value="3"/>
</dbReference>
<gene>
    <name evidence="10" type="ORF">QM524_22415</name>
</gene>
<evidence type="ECO:0000256" key="1">
    <source>
        <dbReference type="ARBA" id="ARBA00022670"/>
    </source>
</evidence>
<dbReference type="InterPro" id="IPR002469">
    <property type="entry name" value="Peptidase_S9B_N"/>
</dbReference>
<dbReference type="InterPro" id="IPR011659">
    <property type="entry name" value="WD40"/>
</dbReference>
<dbReference type="PANTHER" id="PTHR11731:SF193">
    <property type="entry name" value="DIPEPTIDYL PEPTIDASE 9"/>
    <property type="match status" value="1"/>
</dbReference>
<name>A0ABT6YEH9_9BACT</name>
<accession>A0ABT6YEH9</accession>
<evidence type="ECO:0000256" key="6">
    <source>
        <dbReference type="ARBA" id="ARBA00045885"/>
    </source>
</evidence>
<protein>
    <recommendedName>
        <fullName evidence="5">Acyl-peptide hydrolase</fullName>
    </recommendedName>
    <alternativeName>
        <fullName evidence="4">Acylaminoacyl-peptidase</fullName>
    </alternativeName>
</protein>
<evidence type="ECO:0000256" key="4">
    <source>
        <dbReference type="ARBA" id="ARBA00032284"/>
    </source>
</evidence>
<keyword evidence="11" id="KW-1185">Reference proteome</keyword>
<dbReference type="SUPFAM" id="SSF53474">
    <property type="entry name" value="alpha/beta-Hydrolases"/>
    <property type="match status" value="1"/>
</dbReference>
<dbReference type="Pfam" id="PF00326">
    <property type="entry name" value="Peptidase_S9"/>
    <property type="match status" value="1"/>
</dbReference>
<keyword evidence="1" id="KW-0645">Protease</keyword>
<dbReference type="InterPro" id="IPR011042">
    <property type="entry name" value="6-blade_b-propeller_TolB-like"/>
</dbReference>
<keyword evidence="2" id="KW-0378">Hydrolase</keyword>
<sequence length="692" mass="76342">MKKVLLTFLGLLLVSPIFAQFSLEQVLSSAFPTELKASPVKNQIAWVFNQTGSRNIFLAEAPDFKPRKLTNYEGDNGQEINSITFLPNGKSLLFIRGRANNSAGEIPNPAEVQGTVERAIFKIDLDGKNLKKVVNGAYPKVSPNGNTLAYIAGGQIWTLNLDSANISPKKLFHSRGSQGSIRWSPDGNKIAFVSSRGDHNFIGVCDMVTQQIKYIDPGVDGDIDPTWSPDGKSIAFIRVPFTKDALIFGPERASLPWSIRVVDLMTGQAKEIWKAQKGVGSNFFAGGLVADNHLFWTSDNMIIFPYEGDGWHHLYSVSANGGNAKLLTPDKGEVEYAFLSNDKKTVIYNSNMGDIDRRHIWSVTASGTPKQITTGQGIEWSPVQTSDGQLAILRSDAKVPARPSVVATDGKIKDIAPEFIPNDFPSNQLVTPQAVMITATDGMQIPAQLFLPKNHKAGEKHPAAIFFHGGSRRQMLLGFNYGEYYHKAYSLNQYLVSQGYIVLSVNYRSGIGYGMEFREAENYGATGASEYNDVVGAGLFLKSREDIDGAKIGLWGGSYGGYLTALGLAKASDLFAAGVDIHGVHDWNVVVKNFIPNYDANKRAEWAKVAYQSSPMPYINSWKSPVLLIHGDDDRNVPFSETVTIAEALRKNDVYMEQLIFPDEVHSFLLYQNWLSAYKATANFFDKFLKKK</sequence>
<evidence type="ECO:0000256" key="2">
    <source>
        <dbReference type="ARBA" id="ARBA00022801"/>
    </source>
</evidence>
<evidence type="ECO:0000256" key="7">
    <source>
        <dbReference type="SAM" id="SignalP"/>
    </source>
</evidence>
<dbReference type="InterPro" id="IPR001375">
    <property type="entry name" value="Peptidase_S9_cat"/>
</dbReference>
<dbReference type="PROSITE" id="PS00708">
    <property type="entry name" value="PRO_ENDOPEP_SER"/>
    <property type="match status" value="1"/>
</dbReference>
<feature type="domain" description="Dipeptidylpeptidase IV N-terminal" evidence="9">
    <location>
        <begin position="292"/>
        <end position="393"/>
    </location>
</feature>
<comment type="function">
    <text evidence="6">This enzyme catalyzes the hydrolysis of the N-terminal peptide bond of an N-acetylated peptide to generate an N-acetylated amino acid and a peptide with a free N-terminus. It preferentially cleaves off Ac-Ala, Ac-Met and Ac-Ser. Also, involved in the degradation of oxidized and glycated proteins.</text>
</comment>
<keyword evidence="3" id="KW-0007">Acetylation</keyword>
<comment type="caution">
    <text evidence="10">The sequence shown here is derived from an EMBL/GenBank/DDBJ whole genome shotgun (WGS) entry which is preliminary data.</text>
</comment>
<evidence type="ECO:0000259" key="8">
    <source>
        <dbReference type="Pfam" id="PF00326"/>
    </source>
</evidence>
<reference evidence="10 11" key="1">
    <citation type="submission" date="2023-05" db="EMBL/GenBank/DDBJ databases">
        <title>Novel species of genus Flectobacillus isolated from stream in China.</title>
        <authorList>
            <person name="Lu H."/>
        </authorList>
    </citation>
    <scope>NUCLEOTIDE SEQUENCE [LARGE SCALE GENOMIC DNA]</scope>
    <source>
        <strain evidence="10 11">KCTC 42575</strain>
    </source>
</reference>
<evidence type="ECO:0000259" key="9">
    <source>
        <dbReference type="Pfam" id="PF00930"/>
    </source>
</evidence>
<dbReference type="PANTHER" id="PTHR11731">
    <property type="entry name" value="PROTEASE FAMILY S9B,C DIPEPTIDYL-PEPTIDASE IV-RELATED"/>
    <property type="match status" value="1"/>
</dbReference>
<dbReference type="Gene3D" id="3.40.50.1820">
    <property type="entry name" value="alpha/beta hydrolase"/>
    <property type="match status" value="1"/>
</dbReference>
<feature type="domain" description="Peptidase S9 prolyl oligopeptidase catalytic" evidence="8">
    <location>
        <begin position="490"/>
        <end position="691"/>
    </location>
</feature>
<dbReference type="InterPro" id="IPR002471">
    <property type="entry name" value="Pept_S9_AS"/>
</dbReference>
<proteinExistence type="predicted"/>
<dbReference type="InterPro" id="IPR050278">
    <property type="entry name" value="Serine_Prot_S9B/DPPIV"/>
</dbReference>
<dbReference type="InterPro" id="IPR029058">
    <property type="entry name" value="AB_hydrolase_fold"/>
</dbReference>
<keyword evidence="7" id="KW-0732">Signal</keyword>
<dbReference type="SUPFAM" id="SSF82171">
    <property type="entry name" value="DPP6 N-terminal domain-like"/>
    <property type="match status" value="1"/>
</dbReference>
<evidence type="ECO:0000313" key="10">
    <source>
        <dbReference type="EMBL" id="MDI9861994.1"/>
    </source>
</evidence>
<feature type="signal peptide" evidence="7">
    <location>
        <begin position="1"/>
        <end position="19"/>
    </location>
</feature>
<dbReference type="EMBL" id="JASHIF010000024">
    <property type="protein sequence ID" value="MDI9861994.1"/>
    <property type="molecule type" value="Genomic_DNA"/>
</dbReference>
<evidence type="ECO:0000256" key="3">
    <source>
        <dbReference type="ARBA" id="ARBA00022990"/>
    </source>
</evidence>
<dbReference type="Proteomes" id="UP001236507">
    <property type="component" value="Unassembled WGS sequence"/>
</dbReference>
<dbReference type="Pfam" id="PF00930">
    <property type="entry name" value="DPPIV_N"/>
    <property type="match status" value="1"/>
</dbReference>